<evidence type="ECO:0000313" key="1">
    <source>
        <dbReference type="EMBL" id="AEO05353.1"/>
    </source>
</evidence>
<dbReference type="RefSeq" id="WP_014600485.1">
    <property type="nucleotide sequence ID" value="NC_017544.1"/>
</dbReference>
<evidence type="ECO:0008006" key="3">
    <source>
        <dbReference type="Google" id="ProtNLM"/>
    </source>
</evidence>
<accession>A0A0H3GDQ2</accession>
<dbReference type="AlphaFoldDB" id="A0A0H3GDQ2"/>
<gene>
    <name evidence="1" type="ordered locus">LMRG_00032</name>
</gene>
<protein>
    <recommendedName>
        <fullName evidence="3">Bacteriocin immunity protein</fullName>
    </recommendedName>
</protein>
<dbReference type="Proteomes" id="UP000001288">
    <property type="component" value="Chromosome"/>
</dbReference>
<proteinExistence type="predicted"/>
<dbReference type="InterPro" id="IPR015046">
    <property type="entry name" value="LciA_Immunity-like"/>
</dbReference>
<sequence length="110" mass="12498">MKKNTPEALIDLFEELKNLLESDTSLNNQNSSRLQEILTTATIRVRKASQTVELEARSVFQNIHTLCFVEKIHLNPEEANVLKEIEKIALSKGFWGGMNTLNVINQFPSN</sequence>
<reference evidence="2" key="1">
    <citation type="submission" date="2010-04" db="EMBL/GenBank/DDBJ databases">
        <title>The genome sequence of Listeria monocytogenes strain 10403S.</title>
        <authorList>
            <consortium name="The Broad Institute Genome Sequencing Platform"/>
            <consortium name="The Broad Institute Genome Sequencing Center for Infectious Disease."/>
            <person name="Borowsky M."/>
            <person name="Borodovsky M."/>
            <person name="Young S.K."/>
            <person name="Zeng Q."/>
            <person name="Koehrsen M."/>
            <person name="Fitzgerald M."/>
            <person name="Wiedmann M."/>
            <person name="Swaminathan B."/>
            <person name="Lauer P."/>
            <person name="Portnoy D."/>
            <person name="Cossart P."/>
            <person name="Buchrieser C."/>
            <person name="Higgins D."/>
            <person name="Abouelleil A."/>
            <person name="Alvarado L."/>
            <person name="Arachchi H.M."/>
            <person name="Berlin A."/>
            <person name="Borenstein D."/>
            <person name="Brown A."/>
            <person name="Chapman S.B."/>
            <person name="Chen Z."/>
            <person name="Dunbar C.D."/>
            <person name="Engels R."/>
            <person name="Freedman E."/>
            <person name="Gearin G."/>
            <person name="Gellesch M."/>
            <person name="Goldberg J."/>
            <person name="Griggs A."/>
            <person name="Gujja S."/>
            <person name="Heilman E."/>
            <person name="Heiman D."/>
            <person name="Howarth C."/>
            <person name="Jen D."/>
            <person name="Larson L."/>
            <person name="Lui A."/>
            <person name="MacDonald J."/>
            <person name="Mehta T."/>
            <person name="Montmayeur A."/>
            <person name="Neiman D."/>
            <person name="Park D."/>
            <person name="Pearson M."/>
            <person name="Priest M."/>
            <person name="Richards J."/>
            <person name="Roberts A."/>
            <person name="Saif S."/>
            <person name="Shea T."/>
            <person name="Shenoy N."/>
            <person name="Sisk P."/>
            <person name="Stolte C."/>
            <person name="Sykes S."/>
            <person name="Walk T."/>
            <person name="White J."/>
            <person name="Yandava C."/>
            <person name="Haas B."/>
            <person name="Nusbaum C."/>
            <person name="Birren B."/>
        </authorList>
    </citation>
    <scope>NUCLEOTIDE SEQUENCE [LARGE SCALE GENOMIC DNA]</scope>
    <source>
        <strain evidence="2">10403S</strain>
    </source>
</reference>
<dbReference type="Pfam" id="PF08951">
    <property type="entry name" value="EntA_Immun"/>
    <property type="match status" value="1"/>
</dbReference>
<organism evidence="1 2">
    <name type="scientific">Listeria monocytogenes serotype 1/2a (strain 10403S)</name>
    <dbReference type="NCBI Taxonomy" id="393133"/>
    <lineage>
        <taxon>Bacteria</taxon>
        <taxon>Bacillati</taxon>
        <taxon>Bacillota</taxon>
        <taxon>Bacilli</taxon>
        <taxon>Bacillales</taxon>
        <taxon>Listeriaceae</taxon>
        <taxon>Listeria</taxon>
    </lineage>
</organism>
<dbReference type="GO" id="GO:0030153">
    <property type="term" value="P:bacteriocin immunity"/>
    <property type="evidence" value="ECO:0007669"/>
    <property type="project" value="InterPro"/>
</dbReference>
<name>A0A0H3GDQ2_LISM4</name>
<dbReference type="HOGENOM" id="CLU_2167883_0_0_9"/>
<dbReference type="InterPro" id="IPR053739">
    <property type="entry name" value="Bact_Immunity_Domain_sf"/>
</dbReference>
<dbReference type="EMBL" id="CP002002">
    <property type="protein sequence ID" value="AEO05353.1"/>
    <property type="molecule type" value="Genomic_DNA"/>
</dbReference>
<evidence type="ECO:0000313" key="2">
    <source>
        <dbReference type="Proteomes" id="UP000001288"/>
    </source>
</evidence>
<dbReference type="Gene3D" id="1.20.1440.140">
    <property type="match status" value="1"/>
</dbReference>
<dbReference type="KEGG" id="lmt:LMRG_00032"/>